<evidence type="ECO:0000313" key="1">
    <source>
        <dbReference type="EMBL" id="KAG0436264.1"/>
    </source>
</evidence>
<gene>
    <name evidence="1" type="ORF">HPB47_018046</name>
</gene>
<name>A0AC60QQA0_IXOPE</name>
<protein>
    <submittedName>
        <fullName evidence="1">Uncharacterized protein</fullName>
    </submittedName>
</protein>
<dbReference type="Proteomes" id="UP000805193">
    <property type="component" value="Unassembled WGS sequence"/>
</dbReference>
<comment type="caution">
    <text evidence="1">The sequence shown here is derived from an EMBL/GenBank/DDBJ whole genome shotgun (WGS) entry which is preliminary data.</text>
</comment>
<dbReference type="EMBL" id="JABSTQ010007079">
    <property type="protein sequence ID" value="KAG0436264.1"/>
    <property type="molecule type" value="Genomic_DNA"/>
</dbReference>
<organism evidence="1 2">
    <name type="scientific">Ixodes persulcatus</name>
    <name type="common">Taiga tick</name>
    <dbReference type="NCBI Taxonomy" id="34615"/>
    <lineage>
        <taxon>Eukaryota</taxon>
        <taxon>Metazoa</taxon>
        <taxon>Ecdysozoa</taxon>
        <taxon>Arthropoda</taxon>
        <taxon>Chelicerata</taxon>
        <taxon>Arachnida</taxon>
        <taxon>Acari</taxon>
        <taxon>Parasitiformes</taxon>
        <taxon>Ixodida</taxon>
        <taxon>Ixodoidea</taxon>
        <taxon>Ixodidae</taxon>
        <taxon>Ixodinae</taxon>
        <taxon>Ixodes</taxon>
    </lineage>
</organism>
<reference evidence="1 2" key="1">
    <citation type="journal article" date="2020" name="Cell">
        <title>Large-Scale Comparative Analyses of Tick Genomes Elucidate Their Genetic Diversity and Vector Capacities.</title>
        <authorList>
            <consortium name="Tick Genome and Microbiome Consortium (TIGMIC)"/>
            <person name="Jia N."/>
            <person name="Wang J."/>
            <person name="Shi W."/>
            <person name="Du L."/>
            <person name="Sun Y."/>
            <person name="Zhan W."/>
            <person name="Jiang J.F."/>
            <person name="Wang Q."/>
            <person name="Zhang B."/>
            <person name="Ji P."/>
            <person name="Bell-Sakyi L."/>
            <person name="Cui X.M."/>
            <person name="Yuan T.T."/>
            <person name="Jiang B.G."/>
            <person name="Yang W.F."/>
            <person name="Lam T.T."/>
            <person name="Chang Q.C."/>
            <person name="Ding S.J."/>
            <person name="Wang X.J."/>
            <person name="Zhu J.G."/>
            <person name="Ruan X.D."/>
            <person name="Zhao L."/>
            <person name="Wei J.T."/>
            <person name="Ye R.Z."/>
            <person name="Que T.C."/>
            <person name="Du C.H."/>
            <person name="Zhou Y.H."/>
            <person name="Cheng J.X."/>
            <person name="Dai P.F."/>
            <person name="Guo W.B."/>
            <person name="Han X.H."/>
            <person name="Huang E.J."/>
            <person name="Li L.F."/>
            <person name="Wei W."/>
            <person name="Gao Y.C."/>
            <person name="Liu J.Z."/>
            <person name="Shao H.Z."/>
            <person name="Wang X."/>
            <person name="Wang C.C."/>
            <person name="Yang T.C."/>
            <person name="Huo Q.B."/>
            <person name="Li W."/>
            <person name="Chen H.Y."/>
            <person name="Chen S.E."/>
            <person name="Zhou L.G."/>
            <person name="Ni X.B."/>
            <person name="Tian J.H."/>
            <person name="Sheng Y."/>
            <person name="Liu T."/>
            <person name="Pan Y.S."/>
            <person name="Xia L.Y."/>
            <person name="Li J."/>
            <person name="Zhao F."/>
            <person name="Cao W.C."/>
        </authorList>
    </citation>
    <scope>NUCLEOTIDE SEQUENCE [LARGE SCALE GENOMIC DNA]</scope>
    <source>
        <strain evidence="1">Iper-2018</strain>
    </source>
</reference>
<proteinExistence type="predicted"/>
<evidence type="ECO:0000313" key="2">
    <source>
        <dbReference type="Proteomes" id="UP000805193"/>
    </source>
</evidence>
<keyword evidence="2" id="KW-1185">Reference proteome</keyword>
<feature type="non-terminal residue" evidence="1">
    <location>
        <position position="1"/>
    </location>
</feature>
<sequence length="304" mass="33532">NAGNKVCRPPPPFSHTPPMWQPCERGGCSKATSRTGLPRSVADAPLVWGILRSAQCPQFAGDTESQQCWTAPTACLQRRGRLQDRPPCESARPVRDNPRGTRMIGRACVLLRWVPLRWPSRAGASRRTSLACIIVSAPVKARRIPRVFNPNSVPVGTWHVPAVFSSTPVSGFHPGRDCVPSARKTDLTNRLANNRDQAETQLRELVSKLQQDEVLLEDYDITIRQYLQDALSIHVEPSFNDLESIGGGDSAAQRPPLELCGLLCSMPSHPRKVGPRVELLERANAFQEAHLRVLSAAKMEPHNA</sequence>
<accession>A0AC60QQA0</accession>